<accession>A0AAD9XBD4</accession>
<dbReference type="PANTHER" id="PTHR47718:SF2">
    <property type="entry name" value="PROTEIN FAR1-RELATED SEQUENCE 5-LIKE"/>
    <property type="match status" value="1"/>
</dbReference>
<organism evidence="1 2">
    <name type="scientific">Dipteronia dyeriana</name>
    <dbReference type="NCBI Taxonomy" id="168575"/>
    <lineage>
        <taxon>Eukaryota</taxon>
        <taxon>Viridiplantae</taxon>
        <taxon>Streptophyta</taxon>
        <taxon>Embryophyta</taxon>
        <taxon>Tracheophyta</taxon>
        <taxon>Spermatophyta</taxon>
        <taxon>Magnoliopsida</taxon>
        <taxon>eudicotyledons</taxon>
        <taxon>Gunneridae</taxon>
        <taxon>Pentapetalae</taxon>
        <taxon>rosids</taxon>
        <taxon>malvids</taxon>
        <taxon>Sapindales</taxon>
        <taxon>Sapindaceae</taxon>
        <taxon>Hippocastanoideae</taxon>
        <taxon>Acereae</taxon>
        <taxon>Dipteronia</taxon>
    </lineage>
</organism>
<comment type="caution">
    <text evidence="1">The sequence shown here is derived from an EMBL/GenBank/DDBJ whole genome shotgun (WGS) entry which is preliminary data.</text>
</comment>
<name>A0AAD9XBD4_9ROSI</name>
<dbReference type="AlphaFoldDB" id="A0AAD9XBD4"/>
<dbReference type="EMBL" id="JANJYI010000003">
    <property type="protein sequence ID" value="KAK2656061.1"/>
    <property type="molecule type" value="Genomic_DNA"/>
</dbReference>
<dbReference type="Proteomes" id="UP001280121">
    <property type="component" value="Unassembled WGS sequence"/>
</dbReference>
<sequence>MWVKDLLKAGIRWWVGNVDSIYVYRDKWVPRPSTFTVISPPKLDVNTKASQLIMPSGGLNLQLLKYKFSACDVNDIIKIPTGKRDKKDDIIWQYDGKGTLGNIAEVSNWSQTFLDDYISANKKTGNSQNPRCNTGNNMWQPPEKGFYKVNCDALVDRVDGRNDSCFNSNTFVEVKRIHEKILKLGFDKEQITNVVGEPSFADRGRKPKFVMEFDSEETSYKFYNEYAGKMGFSIRKKVVAKNKRTGEEVHNHALVTQDCAHMLPSQRKIASSQAIELELEQDIKNYLLSKRQRQLAFGEAGSLLKYFQKQVLENPSFFHAEHLDNEEQITDIF</sequence>
<evidence type="ECO:0000313" key="2">
    <source>
        <dbReference type="Proteomes" id="UP001280121"/>
    </source>
</evidence>
<proteinExistence type="predicted"/>
<dbReference type="PANTHER" id="PTHR47718">
    <property type="entry name" value="OS01G0519700 PROTEIN"/>
    <property type="match status" value="1"/>
</dbReference>
<gene>
    <name evidence="1" type="ORF">Ddye_009113</name>
</gene>
<evidence type="ECO:0000313" key="1">
    <source>
        <dbReference type="EMBL" id="KAK2656061.1"/>
    </source>
</evidence>
<protein>
    <submittedName>
        <fullName evidence="1">Uncharacterized protein</fullName>
    </submittedName>
</protein>
<keyword evidence="2" id="KW-1185">Reference proteome</keyword>
<reference evidence="1" key="1">
    <citation type="journal article" date="2023" name="Plant J.">
        <title>Genome sequences and population genomics provide insights into the demographic history, inbreeding, and mutation load of two 'living fossil' tree species of Dipteronia.</title>
        <authorList>
            <person name="Feng Y."/>
            <person name="Comes H.P."/>
            <person name="Chen J."/>
            <person name="Zhu S."/>
            <person name="Lu R."/>
            <person name="Zhang X."/>
            <person name="Li P."/>
            <person name="Qiu J."/>
            <person name="Olsen K.M."/>
            <person name="Qiu Y."/>
        </authorList>
    </citation>
    <scope>NUCLEOTIDE SEQUENCE</scope>
    <source>
        <strain evidence="1">KIB01</strain>
    </source>
</reference>